<sequence length="327" mass="37100">MAPETEVNVLSAFRSDVQTIRYSELASSSIIIFDHLLTLDQEYDLIWSSPWSIGKCLFLFNRYYTLITMIFNNYALFSPNISDYFCLHWYRWQGWTGVISFVVAELILQLRLYALYFLDKRILVFMATTSLIAAAASAAVMGSVLSKIKATAHMFPDHPFCVATGISNHFYAFWIPMLVSESVLCGLALARFAQTHRRGSTLFQTGKRLVESLIRDSVFYFVVMFATYLANAIVFIVGNATEVEIPVGFSVALSCVLGNRLCLNVRGMIRREQSVPSSEYEDEYEDQSWLPEEMQETPVYSIEAGSHLSDVELRELRAIRPDQAATV</sequence>
<dbReference type="EMBL" id="KV427649">
    <property type="protein sequence ID" value="KZT02828.1"/>
    <property type="molecule type" value="Genomic_DNA"/>
</dbReference>
<feature type="transmembrane region" description="Helical" evidence="1">
    <location>
        <begin position="217"/>
        <end position="237"/>
    </location>
</feature>
<feature type="domain" description="DUF6533" evidence="2">
    <location>
        <begin position="22"/>
        <end position="67"/>
    </location>
</feature>
<dbReference type="RefSeq" id="XP_040760568.1">
    <property type="nucleotide sequence ID" value="XM_040909713.1"/>
</dbReference>
<feature type="transmembrane region" description="Helical" evidence="1">
    <location>
        <begin position="171"/>
        <end position="190"/>
    </location>
</feature>
<dbReference type="AlphaFoldDB" id="A0A165CHK3"/>
<feature type="transmembrane region" description="Helical" evidence="1">
    <location>
        <begin position="56"/>
        <end position="77"/>
    </location>
</feature>
<keyword evidence="4" id="KW-1185">Reference proteome</keyword>
<keyword evidence="1" id="KW-1133">Transmembrane helix</keyword>
<evidence type="ECO:0000313" key="3">
    <source>
        <dbReference type="EMBL" id="KZT02828.1"/>
    </source>
</evidence>
<dbReference type="Proteomes" id="UP000076871">
    <property type="component" value="Unassembled WGS sequence"/>
</dbReference>
<feature type="transmembrane region" description="Helical" evidence="1">
    <location>
        <begin position="89"/>
        <end position="110"/>
    </location>
</feature>
<dbReference type="OrthoDB" id="3349377at2759"/>
<dbReference type="GeneID" id="63826742"/>
<gene>
    <name evidence="3" type="ORF">LAESUDRAFT_729797</name>
</gene>
<organism evidence="3 4">
    <name type="scientific">Laetiporus sulphureus 93-53</name>
    <dbReference type="NCBI Taxonomy" id="1314785"/>
    <lineage>
        <taxon>Eukaryota</taxon>
        <taxon>Fungi</taxon>
        <taxon>Dikarya</taxon>
        <taxon>Basidiomycota</taxon>
        <taxon>Agaricomycotina</taxon>
        <taxon>Agaricomycetes</taxon>
        <taxon>Polyporales</taxon>
        <taxon>Laetiporus</taxon>
    </lineage>
</organism>
<protein>
    <recommendedName>
        <fullName evidence="2">DUF6533 domain-containing protein</fullName>
    </recommendedName>
</protein>
<feature type="transmembrane region" description="Helical" evidence="1">
    <location>
        <begin position="122"/>
        <end position="145"/>
    </location>
</feature>
<name>A0A165CHK3_9APHY</name>
<feature type="non-terminal residue" evidence="3">
    <location>
        <position position="1"/>
    </location>
</feature>
<evidence type="ECO:0000256" key="1">
    <source>
        <dbReference type="SAM" id="Phobius"/>
    </source>
</evidence>
<keyword evidence="1" id="KW-0472">Membrane</keyword>
<dbReference type="InterPro" id="IPR045340">
    <property type="entry name" value="DUF6533"/>
</dbReference>
<evidence type="ECO:0000313" key="4">
    <source>
        <dbReference type="Proteomes" id="UP000076871"/>
    </source>
</evidence>
<dbReference type="Pfam" id="PF20151">
    <property type="entry name" value="DUF6533"/>
    <property type="match status" value="1"/>
</dbReference>
<accession>A0A165CHK3</accession>
<reference evidence="3 4" key="1">
    <citation type="journal article" date="2016" name="Mol. Biol. Evol.">
        <title>Comparative Genomics of Early-Diverging Mushroom-Forming Fungi Provides Insights into the Origins of Lignocellulose Decay Capabilities.</title>
        <authorList>
            <person name="Nagy L.G."/>
            <person name="Riley R."/>
            <person name="Tritt A."/>
            <person name="Adam C."/>
            <person name="Daum C."/>
            <person name="Floudas D."/>
            <person name="Sun H."/>
            <person name="Yadav J.S."/>
            <person name="Pangilinan J."/>
            <person name="Larsson K.H."/>
            <person name="Matsuura K."/>
            <person name="Barry K."/>
            <person name="Labutti K."/>
            <person name="Kuo R."/>
            <person name="Ohm R.A."/>
            <person name="Bhattacharya S.S."/>
            <person name="Shirouzu T."/>
            <person name="Yoshinaga Y."/>
            <person name="Martin F.M."/>
            <person name="Grigoriev I.V."/>
            <person name="Hibbett D.S."/>
        </authorList>
    </citation>
    <scope>NUCLEOTIDE SEQUENCE [LARGE SCALE GENOMIC DNA]</scope>
    <source>
        <strain evidence="3 4">93-53</strain>
    </source>
</reference>
<dbReference type="InParanoid" id="A0A165CHK3"/>
<evidence type="ECO:0000259" key="2">
    <source>
        <dbReference type="Pfam" id="PF20151"/>
    </source>
</evidence>
<keyword evidence="1" id="KW-0812">Transmembrane</keyword>
<proteinExistence type="predicted"/>
<feature type="transmembrane region" description="Helical" evidence="1">
    <location>
        <begin position="243"/>
        <end position="263"/>
    </location>
</feature>